<dbReference type="Gene3D" id="1.10.101.10">
    <property type="entry name" value="PGBD-like superfamily/PGBD"/>
    <property type="match status" value="1"/>
</dbReference>
<accession>A0A511HNL3</accession>
<reference evidence="4 5" key="1">
    <citation type="submission" date="2016-10" db="EMBL/GenBank/DDBJ databases">
        <authorList>
            <person name="Varghese N."/>
            <person name="Submissions S."/>
        </authorList>
    </citation>
    <scope>NUCLEOTIDE SEQUENCE [LARGE SCALE GENOMIC DNA]</scope>
    <source>
        <strain evidence="4 5">DSM 2260</strain>
    </source>
</reference>
<dbReference type="AlphaFoldDB" id="A0A511HNL3"/>
<feature type="compositionally biased region" description="Polar residues" evidence="1">
    <location>
        <begin position="8"/>
        <end position="17"/>
    </location>
</feature>
<feature type="region of interest" description="Disordered" evidence="1">
    <location>
        <begin position="168"/>
        <end position="207"/>
    </location>
</feature>
<dbReference type="EMBL" id="FNAJ01000014">
    <property type="protein sequence ID" value="SDE91044.1"/>
    <property type="molecule type" value="Genomic_DNA"/>
</dbReference>
<reference evidence="3 6" key="2">
    <citation type="submission" date="2019-07" db="EMBL/GenBank/DDBJ databases">
        <title>Whole genome shotgun sequence of Myxococcus virescens NBRC 100334.</title>
        <authorList>
            <person name="Hosoyama A."/>
            <person name="Uohara A."/>
            <person name="Ohji S."/>
            <person name="Ichikawa N."/>
        </authorList>
    </citation>
    <scope>NUCLEOTIDE SEQUENCE [LARGE SCALE GENOMIC DNA]</scope>
    <source>
        <strain evidence="3 6">NBRC 100334</strain>
    </source>
</reference>
<evidence type="ECO:0000256" key="1">
    <source>
        <dbReference type="SAM" id="MobiDB-lite"/>
    </source>
</evidence>
<evidence type="ECO:0000313" key="6">
    <source>
        <dbReference type="Proteomes" id="UP000321224"/>
    </source>
</evidence>
<feature type="domain" description="Peptidoglycan binding-like" evidence="2">
    <location>
        <begin position="112"/>
        <end position="163"/>
    </location>
</feature>
<dbReference type="Proteomes" id="UP000321224">
    <property type="component" value="Unassembled WGS sequence"/>
</dbReference>
<keyword evidence="5" id="KW-1185">Reference proteome</keyword>
<dbReference type="InterPro" id="IPR036366">
    <property type="entry name" value="PGBDSf"/>
</dbReference>
<feature type="region of interest" description="Disordered" evidence="1">
    <location>
        <begin position="1"/>
        <end position="25"/>
    </location>
</feature>
<evidence type="ECO:0000259" key="2">
    <source>
        <dbReference type="Pfam" id="PF01471"/>
    </source>
</evidence>
<protein>
    <submittedName>
        <fullName evidence="4">Peptidoglycan binding domain-containing protein</fullName>
    </submittedName>
</protein>
<dbReference type="RefSeq" id="WP_090493552.1">
    <property type="nucleotide sequence ID" value="NZ_BJVY01000042.1"/>
</dbReference>
<name>A0A511HNL3_9BACT</name>
<dbReference type="Proteomes" id="UP000198717">
    <property type="component" value="Unassembled WGS sequence"/>
</dbReference>
<organism evidence="3 6">
    <name type="scientific">Myxococcus virescens</name>
    <dbReference type="NCBI Taxonomy" id="83456"/>
    <lineage>
        <taxon>Bacteria</taxon>
        <taxon>Pseudomonadati</taxon>
        <taxon>Myxococcota</taxon>
        <taxon>Myxococcia</taxon>
        <taxon>Myxococcales</taxon>
        <taxon>Cystobacterineae</taxon>
        <taxon>Myxococcaceae</taxon>
        <taxon>Myxococcus</taxon>
    </lineage>
</organism>
<evidence type="ECO:0000313" key="4">
    <source>
        <dbReference type="EMBL" id="SDE91044.1"/>
    </source>
</evidence>
<evidence type="ECO:0000313" key="3">
    <source>
        <dbReference type="EMBL" id="GEL74089.1"/>
    </source>
</evidence>
<dbReference type="InterPro" id="IPR002477">
    <property type="entry name" value="Peptidoglycan-bd-like"/>
</dbReference>
<dbReference type="InterPro" id="IPR036365">
    <property type="entry name" value="PGBD-like_sf"/>
</dbReference>
<comment type="caution">
    <text evidence="3">The sequence shown here is derived from an EMBL/GenBank/DDBJ whole genome shotgun (WGS) entry which is preliminary data.</text>
</comment>
<dbReference type="SUPFAM" id="SSF47090">
    <property type="entry name" value="PGBD-like"/>
    <property type="match status" value="1"/>
</dbReference>
<dbReference type="Pfam" id="PF01471">
    <property type="entry name" value="PG_binding_1"/>
    <property type="match status" value="1"/>
</dbReference>
<evidence type="ECO:0000313" key="5">
    <source>
        <dbReference type="Proteomes" id="UP000198717"/>
    </source>
</evidence>
<sequence length="207" mass="23090">MSARENYSRLQAQTQSFPDRPVDSAVEPCPLQQKVRIRLVVRNHDFGVYTHKKYRLTIDSVSVDGNTGDRGMVDQLVPKEARKAALKVWLTEGLPPRTWNLELGKLKPPSTVQGVQARLSNLGFEQGPVDGDAGAETRQALMAFQADFGLEPSGEIDDGTRSRIDAVYRSRQEAPSLEGIWRPKPGKRFKRSKDRTANPPVPGVRDK</sequence>
<proteinExistence type="predicted"/>
<gene>
    <name evidence="3" type="ORF">MVI01_58730</name>
    <name evidence="4" type="ORF">SAMN04488504_114159</name>
</gene>
<dbReference type="EMBL" id="BJVY01000042">
    <property type="protein sequence ID" value="GEL74089.1"/>
    <property type="molecule type" value="Genomic_DNA"/>
</dbReference>
<feature type="compositionally biased region" description="Basic residues" evidence="1">
    <location>
        <begin position="184"/>
        <end position="193"/>
    </location>
</feature>